<comment type="caution">
    <text evidence="1">The sequence shown here is derived from an EMBL/GenBank/DDBJ whole genome shotgun (WGS) entry which is preliminary data.</text>
</comment>
<evidence type="ECO:0000313" key="1">
    <source>
        <dbReference type="EMBL" id="EGD24687.1"/>
    </source>
</evidence>
<evidence type="ECO:0008006" key="3">
    <source>
        <dbReference type="Google" id="ProtNLM"/>
    </source>
</evidence>
<protein>
    <recommendedName>
        <fullName evidence="3">AAA domain-containing protein</fullName>
    </recommendedName>
</protein>
<dbReference type="OrthoDB" id="3848202at2"/>
<evidence type="ECO:0000313" key="2">
    <source>
        <dbReference type="Proteomes" id="UP000004245"/>
    </source>
</evidence>
<gene>
    <name evidence="1" type="ORF">HMPREF0724_11805</name>
</gene>
<sequence length="331" mass="35750">MTELQTRKPTGRPPFPLILLEGPSKSGKTYAAAELTASERVGRAFWLDLGEGSADEYGAIEGADFEIVVHNGSWPSIFAAVEQVHAVAAQAAAAGDPPVMLVFDSMTTEWEMIKDWVNRRARQTKAAQKILQDDPDADIKAGSLWNDGADRHGQLMRLLKTFPGIAVMTAIGTETVALDKDGRPIPGERDYKIEAHKTLTRDVSAWVRYSHDTGPRVVGVRSPRAGYRPGVDRLEMRPDFTLEWLVFDLLGCGSDTTARDLVAPLSPVDLEGFALAADSADWVNETWAMAKDAAMLDVALPGGRTARELLTEAAGRIKAASGQPATRGGAQ</sequence>
<dbReference type="Pfam" id="PF13479">
    <property type="entry name" value="AAA_24"/>
    <property type="match status" value="1"/>
</dbReference>
<dbReference type="Proteomes" id="UP000004245">
    <property type="component" value="Unassembled WGS sequence"/>
</dbReference>
<accession>E9T0A4</accession>
<name>E9T0A4_RHOHA</name>
<organism evidence="1 2">
    <name type="scientific">Prescottella equi ATCC 33707</name>
    <dbReference type="NCBI Taxonomy" id="525370"/>
    <lineage>
        <taxon>Bacteria</taxon>
        <taxon>Bacillati</taxon>
        <taxon>Actinomycetota</taxon>
        <taxon>Actinomycetes</taxon>
        <taxon>Mycobacteriales</taxon>
        <taxon>Nocardiaceae</taxon>
        <taxon>Prescottella</taxon>
    </lineage>
</organism>
<keyword evidence="2" id="KW-1185">Reference proteome</keyword>
<proteinExistence type="predicted"/>
<dbReference type="AlphaFoldDB" id="E9T0A4"/>
<reference evidence="1" key="1">
    <citation type="submission" date="2011-01" db="EMBL/GenBank/DDBJ databases">
        <authorList>
            <person name="Muzny D."/>
            <person name="Qin X."/>
            <person name="Buhay C."/>
            <person name="Dugan-Rocha S."/>
            <person name="Ding Y."/>
            <person name="Chen G."/>
            <person name="Hawes A."/>
            <person name="Holder M."/>
            <person name="Jhangiani S."/>
            <person name="Johnson A."/>
            <person name="Khan Z."/>
            <person name="Li Z."/>
            <person name="Liu W."/>
            <person name="Liu X."/>
            <person name="Perez L."/>
            <person name="Shen H."/>
            <person name="Wang Q."/>
            <person name="Watt J."/>
            <person name="Xi L."/>
            <person name="Xin Y."/>
            <person name="Zhou J."/>
            <person name="Deng J."/>
            <person name="Jiang H."/>
            <person name="Liu Y."/>
            <person name="Qu J."/>
            <person name="Song X.-Z."/>
            <person name="Zhang L."/>
            <person name="Villasana D."/>
            <person name="Johnson A."/>
            <person name="Liu J."/>
            <person name="Liyanage D."/>
            <person name="Lorensuhewa L."/>
            <person name="Robinson T."/>
            <person name="Song A."/>
            <person name="Song B.-B."/>
            <person name="Dinh H."/>
            <person name="Thornton R."/>
            <person name="Coyle M."/>
            <person name="Francisco L."/>
            <person name="Jackson L."/>
            <person name="Javaid M."/>
            <person name="Korchina V."/>
            <person name="Kovar C."/>
            <person name="Mata R."/>
            <person name="Mathew T."/>
            <person name="Ngo R."/>
            <person name="Nguyen L."/>
            <person name="Nguyen N."/>
            <person name="Okwuonu G."/>
            <person name="Ongeri F."/>
            <person name="Pham C."/>
            <person name="Simmons D."/>
            <person name="Wilczek-Boney K."/>
            <person name="Hale W."/>
            <person name="Jakkamsetti A."/>
            <person name="Pham P."/>
            <person name="Ruth R."/>
            <person name="San Lucas F."/>
            <person name="Warren J."/>
            <person name="Zhang J."/>
            <person name="Zhao Z."/>
            <person name="Zhou C."/>
            <person name="Zhu D."/>
            <person name="Lee S."/>
            <person name="Bess C."/>
            <person name="Blankenburg K."/>
            <person name="Forbes L."/>
            <person name="Fu Q."/>
            <person name="Gubbala S."/>
            <person name="Hirani K."/>
            <person name="Jayaseelan J.C."/>
            <person name="Lara F."/>
            <person name="Munidasa M."/>
            <person name="Palculict T."/>
            <person name="Patil S."/>
            <person name="Pu L.-L."/>
            <person name="Saada N."/>
            <person name="Tang L."/>
            <person name="Weissenberger G."/>
            <person name="Zhu Y."/>
            <person name="Hemphill L."/>
            <person name="Shang Y."/>
            <person name="Youmans B."/>
            <person name="Ayvaz T."/>
            <person name="Ross M."/>
            <person name="Santibanez J."/>
            <person name="Aqrawi P."/>
            <person name="Gross S."/>
            <person name="Joshi V."/>
            <person name="Fowler G."/>
            <person name="Nazareth L."/>
            <person name="Reid J."/>
            <person name="Worley K."/>
            <person name="Petrosino J."/>
            <person name="Highlander S."/>
            <person name="Gibbs R."/>
        </authorList>
    </citation>
    <scope>NUCLEOTIDE SEQUENCE [LARGE SCALE GENOMIC DNA]</scope>
    <source>
        <strain evidence="1">ATCC 33707</strain>
    </source>
</reference>
<dbReference type="EMBL" id="ADNW02000008">
    <property type="protein sequence ID" value="EGD24687.1"/>
    <property type="molecule type" value="Genomic_DNA"/>
</dbReference>
<dbReference type="RefSeq" id="WP_005513059.1">
    <property type="nucleotide sequence ID" value="NZ_CM001149.1"/>
</dbReference>
<dbReference type="HOGENOM" id="CLU_043781_0_0_11"/>